<keyword evidence="1" id="KW-0472">Membrane</keyword>
<comment type="caution">
    <text evidence="2">The sequence shown here is derived from an EMBL/GenBank/DDBJ whole genome shotgun (WGS) entry which is preliminary data.</text>
</comment>
<evidence type="ECO:0000313" key="3">
    <source>
        <dbReference type="Proteomes" id="UP001500731"/>
    </source>
</evidence>
<dbReference type="InterPro" id="IPR007795">
    <property type="entry name" value="T7SS_EccB"/>
</dbReference>
<organism evidence="2 3">
    <name type="scientific">Microbacterium panaciterrae</name>
    <dbReference type="NCBI Taxonomy" id="985759"/>
    <lineage>
        <taxon>Bacteria</taxon>
        <taxon>Bacillati</taxon>
        <taxon>Actinomycetota</taxon>
        <taxon>Actinomycetes</taxon>
        <taxon>Micrococcales</taxon>
        <taxon>Microbacteriaceae</taxon>
        <taxon>Microbacterium</taxon>
    </lineage>
</organism>
<protein>
    <submittedName>
        <fullName evidence="2">Type VII secretion protein EccB</fullName>
    </submittedName>
</protein>
<keyword evidence="1" id="KW-1133">Transmembrane helix</keyword>
<feature type="transmembrane region" description="Helical" evidence="1">
    <location>
        <begin position="40"/>
        <end position="61"/>
    </location>
</feature>
<reference evidence="3" key="1">
    <citation type="journal article" date="2019" name="Int. J. Syst. Evol. Microbiol.">
        <title>The Global Catalogue of Microorganisms (GCM) 10K type strain sequencing project: providing services to taxonomists for standard genome sequencing and annotation.</title>
        <authorList>
            <consortium name="The Broad Institute Genomics Platform"/>
            <consortium name="The Broad Institute Genome Sequencing Center for Infectious Disease"/>
            <person name="Wu L."/>
            <person name="Ma J."/>
        </authorList>
    </citation>
    <scope>NUCLEOTIDE SEQUENCE [LARGE SCALE GENOMIC DNA]</scope>
    <source>
        <strain evidence="3">JCM 17839</strain>
    </source>
</reference>
<dbReference type="PANTHER" id="PTHR40765:SF2">
    <property type="entry name" value="ESX-2 SECRETION SYSTEM ATPASE ECCB2"/>
    <property type="match status" value="1"/>
</dbReference>
<accession>A0ABP8P5Z1</accession>
<dbReference type="NCBIfam" id="TIGR03919">
    <property type="entry name" value="T7SS_EccB"/>
    <property type="match status" value="1"/>
</dbReference>
<keyword evidence="3" id="KW-1185">Reference proteome</keyword>
<dbReference type="Pfam" id="PF05108">
    <property type="entry name" value="T7SS_ESX1_EccB"/>
    <property type="match status" value="1"/>
</dbReference>
<dbReference type="PANTHER" id="PTHR40765">
    <property type="entry name" value="ESX-2 SECRETION SYSTEM ATPASE ECCB2"/>
    <property type="match status" value="1"/>
</dbReference>
<dbReference type="EMBL" id="BAABGP010000005">
    <property type="protein sequence ID" value="GAA4480790.1"/>
    <property type="molecule type" value="Genomic_DNA"/>
</dbReference>
<gene>
    <name evidence="2" type="primary">eccB</name>
    <name evidence="2" type="ORF">GCM10023171_08180</name>
</gene>
<name>A0ABP8P5Z1_9MICO</name>
<sequence>MATKKDLIEAQGFSRRRLLSAFTSGAPGGKELDPAKPLRAVTAGVALTIMVLLGGLFYGLLRPGLPQGWEDHRLIVATDTGARYVSVKGVLHPVINAASARLLIPSGQFDVIKTDQVTLAKIPVGPSLGILGAPDDIPAPSSLRNTGWTACVDGGAAPAVSIGGGSAVAASAGAGTVVRRGDELFVISGGLRHAVPAASADAVLRAVGLGTARIAAVDGRWLNLFAPGSDFAPLVLSGTGVRIPSSDLVSGEIVHVQGRPTDERYVITADGKAAPLTALAYQLYLLGSGANGAQVRDLPPAQLAALPTGANAGGSDWPANALTPLPADAATCALLDKDAHTVLASTTAKLPDDRKAPQVKVGTGALVQVGEGSAAMPMLIDGSGTAYAVAGGKDAVQRLGFATGDVGRATDAWIQFFPAGPALSSAAAGRTPAAASGG</sequence>
<proteinExistence type="predicted"/>
<dbReference type="Gene3D" id="3.30.2390.20">
    <property type="entry name" value="Type VII secretion system EccB, repeat 1 domain"/>
    <property type="match status" value="1"/>
</dbReference>
<evidence type="ECO:0000313" key="2">
    <source>
        <dbReference type="EMBL" id="GAA4480790.1"/>
    </source>
</evidence>
<evidence type="ECO:0000256" key="1">
    <source>
        <dbReference type="SAM" id="Phobius"/>
    </source>
</evidence>
<dbReference type="Proteomes" id="UP001500731">
    <property type="component" value="Unassembled WGS sequence"/>
</dbReference>
<dbReference type="InterPro" id="IPR044857">
    <property type="entry name" value="T7SS_EccB_R1"/>
</dbReference>
<keyword evidence="1" id="KW-0812">Transmembrane</keyword>
<dbReference type="RefSeq" id="WP_345184621.1">
    <property type="nucleotide sequence ID" value="NZ_BAABGP010000005.1"/>
</dbReference>